<protein>
    <submittedName>
        <fullName evidence="10">ABC transporter permease</fullName>
    </submittedName>
</protein>
<dbReference type="RefSeq" id="WP_280629129.1">
    <property type="nucleotide sequence ID" value="NZ_CP123498.1"/>
</dbReference>
<feature type="transmembrane region" description="Helical" evidence="8">
    <location>
        <begin position="196"/>
        <end position="216"/>
    </location>
</feature>
<feature type="transmembrane region" description="Helical" evidence="8">
    <location>
        <begin position="17"/>
        <end position="50"/>
    </location>
</feature>
<dbReference type="AlphaFoldDB" id="A0AA95K3L6"/>
<evidence type="ECO:0000256" key="4">
    <source>
        <dbReference type="ARBA" id="ARBA00022519"/>
    </source>
</evidence>
<gene>
    <name evidence="10" type="ORF">QE207_15510</name>
</gene>
<evidence type="ECO:0000256" key="1">
    <source>
        <dbReference type="ARBA" id="ARBA00004429"/>
    </source>
</evidence>
<accession>A0AA95K3L6</accession>
<evidence type="ECO:0000256" key="8">
    <source>
        <dbReference type="RuleBase" id="RU363032"/>
    </source>
</evidence>
<proteinExistence type="inferred from homology"/>
<dbReference type="InterPro" id="IPR035906">
    <property type="entry name" value="MetI-like_sf"/>
</dbReference>
<name>A0AA95K3L6_9GAMM</name>
<evidence type="ECO:0000313" key="10">
    <source>
        <dbReference type="EMBL" id="WGL95055.1"/>
    </source>
</evidence>
<organism evidence="10 11">
    <name type="scientific">Arsenophonus nasoniae</name>
    <name type="common">son-killer infecting Nasonia vitripennis</name>
    <dbReference type="NCBI Taxonomy" id="638"/>
    <lineage>
        <taxon>Bacteria</taxon>
        <taxon>Pseudomonadati</taxon>
        <taxon>Pseudomonadota</taxon>
        <taxon>Gammaproteobacteria</taxon>
        <taxon>Enterobacterales</taxon>
        <taxon>Morganellaceae</taxon>
        <taxon>Arsenophonus</taxon>
    </lineage>
</organism>
<evidence type="ECO:0000256" key="6">
    <source>
        <dbReference type="ARBA" id="ARBA00022989"/>
    </source>
</evidence>
<reference evidence="10" key="1">
    <citation type="submission" date="2023-04" db="EMBL/GenBank/DDBJ databases">
        <title>Genome dynamics across the evolutionary transition to endosymbiosis.</title>
        <authorList>
            <person name="Siozios S."/>
            <person name="Nadal-Jimenez P."/>
            <person name="Azagi T."/>
            <person name="Sprong H."/>
            <person name="Frost C.L."/>
            <person name="Parratt S.R."/>
            <person name="Taylor G."/>
            <person name="Brettell L."/>
            <person name="Lew K.C."/>
            <person name="Croft L."/>
            <person name="King K.C."/>
            <person name="Brockhurst M.A."/>
            <person name="Hypsa V."/>
            <person name="Novakova E."/>
            <person name="Darby A.C."/>
            <person name="Hurst G.D.D."/>
        </authorList>
    </citation>
    <scope>NUCLEOTIDE SEQUENCE</scope>
    <source>
        <strain evidence="10">AIh</strain>
    </source>
</reference>
<evidence type="ECO:0000256" key="7">
    <source>
        <dbReference type="ARBA" id="ARBA00023136"/>
    </source>
</evidence>
<sequence>MFLNITTTQAFNYLPLIIFPAILATLKMLFLSLILGLIIGFFIGVFLVLFSPDGLMPKKIIYYSLNGLVNFVRSFPVIILIVALIPFTRFIIGTSVGWQAAVVPLTISAFCAIARLVENSLLEVDKKIILAAKSFGASNRQIIFNVMLIEALPAIFSNLVFSSIQILANTTLAGAVGAGGLGAMALTFGYQRFDEIMMYSIVLVLTILVFIIQSVGSHLYKKLK</sequence>
<dbReference type="InterPro" id="IPR000515">
    <property type="entry name" value="MetI-like"/>
</dbReference>
<keyword evidence="2 8" id="KW-0813">Transport</keyword>
<comment type="subcellular location">
    <subcellularLocation>
        <location evidence="1">Cell inner membrane</location>
        <topology evidence="1">Multi-pass membrane protein</topology>
    </subcellularLocation>
    <subcellularLocation>
        <location evidence="8">Cell membrane</location>
        <topology evidence="8">Multi-pass membrane protein</topology>
    </subcellularLocation>
</comment>
<feature type="transmembrane region" description="Helical" evidence="8">
    <location>
        <begin position="142"/>
        <end position="161"/>
    </location>
</feature>
<evidence type="ECO:0000256" key="5">
    <source>
        <dbReference type="ARBA" id="ARBA00022692"/>
    </source>
</evidence>
<keyword evidence="7 8" id="KW-0472">Membrane</keyword>
<feature type="transmembrane region" description="Helical" evidence="8">
    <location>
        <begin position="71"/>
        <end position="92"/>
    </location>
</feature>
<keyword evidence="3" id="KW-1003">Cell membrane</keyword>
<evidence type="ECO:0000259" key="9">
    <source>
        <dbReference type="PROSITE" id="PS50928"/>
    </source>
</evidence>
<dbReference type="Gene3D" id="1.10.3720.10">
    <property type="entry name" value="MetI-like"/>
    <property type="match status" value="1"/>
</dbReference>
<dbReference type="EMBL" id="CP123498">
    <property type="protein sequence ID" value="WGL95055.1"/>
    <property type="molecule type" value="Genomic_DNA"/>
</dbReference>
<evidence type="ECO:0000313" key="11">
    <source>
        <dbReference type="Proteomes" id="UP001177597"/>
    </source>
</evidence>
<dbReference type="Pfam" id="PF00528">
    <property type="entry name" value="BPD_transp_1"/>
    <property type="match status" value="1"/>
</dbReference>
<keyword evidence="4" id="KW-0997">Cell inner membrane</keyword>
<evidence type="ECO:0000256" key="2">
    <source>
        <dbReference type="ARBA" id="ARBA00022448"/>
    </source>
</evidence>
<evidence type="ECO:0000256" key="3">
    <source>
        <dbReference type="ARBA" id="ARBA00022475"/>
    </source>
</evidence>
<comment type="similarity">
    <text evidence="8">Belongs to the binding-protein-dependent transport system permease family.</text>
</comment>
<dbReference type="SUPFAM" id="SSF161098">
    <property type="entry name" value="MetI-like"/>
    <property type="match status" value="1"/>
</dbReference>
<dbReference type="Proteomes" id="UP001177597">
    <property type="component" value="Chromosome"/>
</dbReference>
<feature type="transmembrane region" description="Helical" evidence="8">
    <location>
        <begin position="167"/>
        <end position="189"/>
    </location>
</feature>
<dbReference type="PROSITE" id="PS50928">
    <property type="entry name" value="ABC_TM1"/>
    <property type="match status" value="1"/>
</dbReference>
<dbReference type="PANTHER" id="PTHR30450:SF14">
    <property type="entry name" value="TRANSPORTER, PERMEASE PROTEIN, PUTATIVE-RELATED"/>
    <property type="match status" value="1"/>
</dbReference>
<dbReference type="PANTHER" id="PTHR30450">
    <property type="entry name" value="ABC TRANSPORTER PERMEASE"/>
    <property type="match status" value="1"/>
</dbReference>
<dbReference type="CDD" id="cd06261">
    <property type="entry name" value="TM_PBP2"/>
    <property type="match status" value="1"/>
</dbReference>
<feature type="transmembrane region" description="Helical" evidence="8">
    <location>
        <begin position="98"/>
        <end position="117"/>
    </location>
</feature>
<dbReference type="InterPro" id="IPR051322">
    <property type="entry name" value="AA_ABC_Transporter_Permease"/>
</dbReference>
<dbReference type="GO" id="GO:0048473">
    <property type="term" value="P:D-methionine transmembrane transport"/>
    <property type="evidence" value="ECO:0007669"/>
    <property type="project" value="TreeGrafter"/>
</dbReference>
<keyword evidence="5 8" id="KW-0812">Transmembrane</keyword>
<dbReference type="GO" id="GO:0005886">
    <property type="term" value="C:plasma membrane"/>
    <property type="evidence" value="ECO:0007669"/>
    <property type="project" value="UniProtKB-SubCell"/>
</dbReference>
<keyword evidence="6 8" id="KW-1133">Transmembrane helix</keyword>
<feature type="domain" description="ABC transmembrane type-1" evidence="9">
    <location>
        <begin position="22"/>
        <end position="214"/>
    </location>
</feature>